<dbReference type="InterPro" id="IPR043519">
    <property type="entry name" value="NT_sf"/>
</dbReference>
<dbReference type="Proteomes" id="UP000061660">
    <property type="component" value="Chromosome"/>
</dbReference>
<dbReference type="PATRIC" id="fig|162209.4.peg.3827"/>
<dbReference type="AlphaFoldDB" id="A0A0U2MZM2"/>
<keyword evidence="2" id="KW-1185">Reference proteome</keyword>
<protein>
    <submittedName>
        <fullName evidence="1">Uncharacterized protein</fullName>
    </submittedName>
</protein>
<dbReference type="KEGG" id="pnp:IJ22_35970"/>
<accession>A0A0U2MZM2</accession>
<sequence length="242" mass="26773">MKKISYMEAAERFVANQFPSCEAAILAGSVVQGGATETSDLDIVILDESGPGPFRRTYKAFGWVIEAFVLTKETYRYFFDQGIECAIPSLLRMCAEGVPIRGHETVLSLAEEARRDLLAGPPAWSRQELDQARYEIGEALHDLLGTDHRGEGLFIAAKLAEGLAAFALRTGGQWLGDGKWMYRSLERFNPDLGKELLEALNAYYKLDRKEPLAVHALSLLEPYGGILTEGYSEGEMEGFGIE</sequence>
<evidence type="ECO:0000313" key="1">
    <source>
        <dbReference type="EMBL" id="ALS23935.1"/>
    </source>
</evidence>
<dbReference type="CDD" id="cd05403">
    <property type="entry name" value="NT_KNTase_like"/>
    <property type="match status" value="1"/>
</dbReference>
<organism evidence="1 2">
    <name type="scientific">Paenibacillus naphthalenovorans</name>
    <dbReference type="NCBI Taxonomy" id="162209"/>
    <lineage>
        <taxon>Bacteria</taxon>
        <taxon>Bacillati</taxon>
        <taxon>Bacillota</taxon>
        <taxon>Bacilli</taxon>
        <taxon>Bacillales</taxon>
        <taxon>Paenibacillaceae</taxon>
        <taxon>Paenibacillus</taxon>
    </lineage>
</organism>
<reference evidence="2" key="1">
    <citation type="submission" date="2015-12" db="EMBL/GenBank/DDBJ databases">
        <title>Complete genome sequences of two moderately thermophilic Paenibacillus species.</title>
        <authorList>
            <person name="Butler R.III."/>
            <person name="Wang J."/>
            <person name="Stark B.C."/>
            <person name="Pombert J.-F."/>
        </authorList>
    </citation>
    <scope>NUCLEOTIDE SEQUENCE [LARGE SCALE GENOMIC DNA]</scope>
    <source>
        <strain evidence="2">32O-Y</strain>
    </source>
</reference>
<dbReference type="EMBL" id="CP013652">
    <property type="protein sequence ID" value="ALS23935.1"/>
    <property type="molecule type" value="Genomic_DNA"/>
</dbReference>
<dbReference type="STRING" id="162209.IJ22_35970"/>
<dbReference type="Gene3D" id="3.30.460.10">
    <property type="entry name" value="Beta Polymerase, domain 2"/>
    <property type="match status" value="1"/>
</dbReference>
<evidence type="ECO:0000313" key="2">
    <source>
        <dbReference type="Proteomes" id="UP000061660"/>
    </source>
</evidence>
<dbReference type="RefSeq" id="WP_062409739.1">
    <property type="nucleotide sequence ID" value="NZ_BJCS01000005.1"/>
</dbReference>
<gene>
    <name evidence="1" type="ORF">IJ22_35970</name>
</gene>
<reference evidence="1 2" key="2">
    <citation type="journal article" date="2016" name="Genome Announc.">
        <title>Complete Genome Sequences of Two Interactive Moderate Thermophiles, Paenibacillus napthalenovorans 32O-Y and Paenibacillus sp. 32O-W.</title>
        <authorList>
            <person name="Butler R.R.III."/>
            <person name="Wang J."/>
            <person name="Stark B.C."/>
            <person name="Pombert J.F."/>
        </authorList>
    </citation>
    <scope>NUCLEOTIDE SEQUENCE [LARGE SCALE GENOMIC DNA]</scope>
    <source>
        <strain evidence="1 2">32O-Y</strain>
    </source>
</reference>
<dbReference type="SUPFAM" id="SSF81301">
    <property type="entry name" value="Nucleotidyltransferase"/>
    <property type="match status" value="1"/>
</dbReference>
<name>A0A0U2MZM2_9BACL</name>
<proteinExistence type="predicted"/>